<dbReference type="Proteomes" id="UP000492820">
    <property type="component" value="Unassembled WGS sequence"/>
</dbReference>
<reference evidence="15" key="3">
    <citation type="submission" date="2020-10" db="UniProtKB">
        <authorList>
            <consortium name="WormBaseParasite"/>
        </authorList>
    </citation>
    <scope>IDENTIFICATION</scope>
</reference>
<feature type="region of interest" description="Disordered" evidence="10">
    <location>
        <begin position="2279"/>
        <end position="2302"/>
    </location>
</feature>
<feature type="region of interest" description="Disordered" evidence="10">
    <location>
        <begin position="2010"/>
        <end position="2031"/>
    </location>
</feature>
<feature type="domain" description="SPOC" evidence="12">
    <location>
        <begin position="2368"/>
        <end position="2560"/>
    </location>
</feature>
<dbReference type="WBParaSite" id="EgrG_000116000">
    <property type="protein sequence ID" value="EgrG_000116000"/>
    <property type="gene ID" value="EgrG_000116000"/>
</dbReference>
<accession>A0A068WPF4</accession>
<dbReference type="PANTHER" id="PTHR23189">
    <property type="entry name" value="RNA RECOGNITION MOTIF-CONTAINING"/>
    <property type="match status" value="1"/>
</dbReference>
<comment type="similarity">
    <text evidence="2">Belongs to the RRM Spen family.</text>
</comment>
<name>A0A068WPF4_ECHGR</name>
<evidence type="ECO:0000256" key="4">
    <source>
        <dbReference type="ARBA" id="ARBA00022884"/>
    </source>
</evidence>
<evidence type="ECO:0000259" key="11">
    <source>
        <dbReference type="PROSITE" id="PS50102"/>
    </source>
</evidence>
<keyword evidence="6" id="KW-0175">Coiled coil</keyword>
<evidence type="ECO:0000313" key="14">
    <source>
        <dbReference type="Proteomes" id="UP000492820"/>
    </source>
</evidence>
<protein>
    <submittedName>
        <fullName evidence="13 15">Rna recognition motif protein split ends</fullName>
    </submittedName>
</protein>
<feature type="compositionally biased region" description="Basic and acidic residues" evidence="10">
    <location>
        <begin position="145"/>
        <end position="161"/>
    </location>
</feature>
<dbReference type="EMBL" id="LK028584">
    <property type="protein sequence ID" value="CDS21666.1"/>
    <property type="molecule type" value="Genomic_DNA"/>
</dbReference>
<keyword evidence="8" id="KW-0539">Nucleus</keyword>
<feature type="region of interest" description="Disordered" evidence="10">
    <location>
        <begin position="947"/>
        <end position="967"/>
    </location>
</feature>
<dbReference type="SMART" id="SM00360">
    <property type="entry name" value="RRM"/>
    <property type="match status" value="4"/>
</dbReference>
<evidence type="ECO:0000256" key="1">
    <source>
        <dbReference type="ARBA" id="ARBA00004123"/>
    </source>
</evidence>
<evidence type="ECO:0000313" key="13">
    <source>
        <dbReference type="EMBL" id="CDS21666.1"/>
    </source>
</evidence>
<feature type="compositionally biased region" description="Basic residues" evidence="10">
    <location>
        <begin position="648"/>
        <end position="657"/>
    </location>
</feature>
<dbReference type="Pfam" id="PF00076">
    <property type="entry name" value="RRM_1"/>
    <property type="match status" value="2"/>
</dbReference>
<dbReference type="InterPro" id="IPR010912">
    <property type="entry name" value="SPOC_met"/>
</dbReference>
<evidence type="ECO:0000259" key="12">
    <source>
        <dbReference type="PROSITE" id="PS50917"/>
    </source>
</evidence>
<feature type="compositionally biased region" description="Low complexity" evidence="10">
    <location>
        <begin position="869"/>
        <end position="889"/>
    </location>
</feature>
<feature type="region of interest" description="Disordered" evidence="10">
    <location>
        <begin position="2186"/>
        <end position="2215"/>
    </location>
</feature>
<dbReference type="CDD" id="cd21543">
    <property type="entry name" value="SPOC_SHARP"/>
    <property type="match status" value="1"/>
</dbReference>
<dbReference type="FunFam" id="2.40.290.10:FF:000002">
    <property type="entry name" value="Spen family transcriptional repressor"/>
    <property type="match status" value="1"/>
</dbReference>
<sequence>MKVTRYVWITNLPPAFTEEELRGALNSYGKIQGVKVLSDGAVVAFAETKSATKVVESSVKLRKNSLKMQYCESPDALCTDTPQQRCDQRSDSLSDSKSVAGEIDTESTSSSPCSSHSSSSAAHQKRSYSPIKRDHKKGNSGSQDRSSKYDSRSNRRQDGLRGLKITQLPLRSSDTNLREGLFHEYKKHGKITSLAIKGTGSSRFAHITFKLGEDAEKAYEHSKGKVFFGVSVHAELVDGLDIEDPDLCPPEHAMDEYHPKATKTLFVGNLCSATITEVELQRVFQAYGDIIEIDIKTQTNQPGTSYAFVQYTDIKSVVRALSDQESITVSGKPVKLGFGKSQPSNVVWLDNLSPSVTETFLMRQFGRYGRLKDTMVDLKLGRALLYFDTVEAAQRALNETRNRSLLGRKVQIDYATLECQVAFMEKFGTVSNFYGKYRDKLREIVEAYMPCGNLMSYLEENRGSQSGFNRRTKDLAALVGSADPSRSSKYGYIRSSHHSSSRNGSPVRGSIYSRSSPSREYSNLPGASFRSSGSGLLSTLIGLSSYKRHPCSGDSPRASSTRDRSRYSQCRKSLAPNSLECSRMSNGGGSYQHSMGYSNDVSPHRQQPWSNGRKSHYATSTCSDSSVEPKQDKKESRSHKQVLERQRRGSSKRKTSHRISLERHRHRDDPPSPQPISSRRHLRNSAVPTPELSQPMKSGEGGSDSYSATRRVSKGKAAEVSRSFGHQQKTVMSTCSSNGETLTKLQRERMELLMKLSMVQTKHKFEVITSGSSTQATYRRVNMNSIGSAVLPESQPIRIPTKVGGDFAVSASSGSGGQSSSSDPGDIMFSPNIGPRASSDRSSPSQVPPPPPPPPTLPPPPPPPPPLPLRLSSVVVPSPGLPTSSLPSSFDSIASPPPWDTQPTTIESDLPLLAARLRSPLFCFDPQILPVSAPPFTSKLDEIHLSSPRMTSTNSQRLSQDSDSEQAVDALDSSLDERIRRLDAKLQHSEKIRPTVDYSKFRIRRKSDLITTTATNASSSQASVPISASVVSTDITMSPLRLFTSPTSPDVVSSTTSPGVRPTDTSEFVKSMLSSGRSSTKLSNVDSIVSSISNHTISRHFHHSYSPPPQLPTLPAPPSQPLPALPEKSTLLSPITRSPLHTASPTCGGSSRMPEHLSDLKPPPPLLHTNVRSSTPLHSAPVEVASTPSPSTTASGCCLSRSPGRTIGRALQSPGIRPILKKDNVITATIASTPKSVSRSKEVQNCTQMKDLFPPQPARTMQIVKKKSQQAVSSEAIEKESIFPAISPSLTRPLCNGSVGHKRLSAPSAPHLSPKSPKISTSKLKSCEAGKTDCLSKSASEAKEGEEAISPKPKKMCEDSQIPVKSSKRQLVPPPTTPFERNKLHFKKLAKVQATPGDKKSHSTIPTSNPSSKFLKSPAGPECRTATSKCDSCTKKRRLKRKRQESDEEDWKPQGGLDSIKVEDIGTDGVLYETMYDKIKRRGNKGYVNDRPEAKPEALKSLLNSRKHKVGGDTKGVEQTAYESEKNLDANEAQNVPSSRRLSKKPPHLTPESSEPMRPVKSFKKSRLKRPESEGNSSSESDNHLSVEVSSSRLKKVLSVSRKRRVVGDPKFGSPSTKSRKTAVKRRVARKLVTLFSNSSDSDSDCSPSTRNLPRAFFPERRRSTSRSSSTSSTPQISRSCSPAVIHECGSSNDNKNNDDETGDSEETAIDALPLLEKQISSNVENEEEEVIAAPGMEVSSSSPPALPATETLKPDNLTVVKQEEDDVVVEGEKVANSEICTVVKPSRSCGGGLILTSPLVKPVAVTKAEELGDFEESGLALLSSAAEAEAMKQEAEELQKPALLSPKPSVQTQPLTLTPLSIIPTPASASQQHITLVVNTISNASSTSQDPASTSSTSKGQPIFVLTPTFSLVTPVAVPTDNKQLIVNRTPLPQSISDPLPQNEAPATKPSSSNTTEFVQHIIEQVTQQKKEESSQSQEKVKRAKKSAQQNSSHISTVATVMATSSAIRSLPGSSHKPSQAASASVPSPLQPAPISVDPYEPNFDEPEVMELVQAPNKDTVAEVINSVVHGEFEQKDYVQRLVNGTRVPLSGHNSIRVTTSEVVAPVVASARPALNSTSRISPLPPPQELLAASQQPVGIASNSLSSPKSSPSALSNVLDVAPVTGFAEDPRFLSRTIQTPSTIVVTSPEPPQVQQQPPQQLVEPSPLSERSSIPTNILSPLQVFTLMAPANAKSSEAVPQQISPQTQPQLQEIAACLAKNYFTLLSQAPPPQAFVDAVDSANKNSPNSVHPAAPPSSTTPQKTAEFYAAATMAAMAAMSPSPSEAAAAAAAAAAAVAVAASSPKHPAHFSAHCNLCLPIFGGWTLSSLRIQKLQLVWRGCMSLKNERASVRMLYLAGNQDLIRTCLQLMTAVSDETGGAAWALRIAQRMRLGNSQLEAVQWKLREPANYCMCLALAAGSPPPPPSTNTAPTTATISQRAYMEDSYFAQQNMILQNVITYLQDKTAAGIISCPSSQENPFVMHIFPPCDFTTAQLRCLSPELQQTLTQSAIPFMLIVVV</sequence>
<feature type="compositionally biased region" description="Basic residues" evidence="10">
    <location>
        <begin position="1593"/>
        <end position="1605"/>
    </location>
</feature>
<feature type="compositionally biased region" description="Low complexity" evidence="10">
    <location>
        <begin position="1046"/>
        <end position="1060"/>
    </location>
</feature>
<dbReference type="Gene3D" id="3.30.70.330">
    <property type="match status" value="4"/>
</dbReference>
<feature type="region of interest" description="Disordered" evidence="10">
    <location>
        <begin position="1046"/>
        <end position="1065"/>
    </location>
</feature>
<dbReference type="OrthoDB" id="6407164at2759"/>
<feature type="compositionally biased region" description="Low complexity" evidence="10">
    <location>
        <begin position="1574"/>
        <end position="1592"/>
    </location>
</feature>
<proteinExistence type="inferred from homology"/>
<feature type="compositionally biased region" description="Low complexity" evidence="10">
    <location>
        <begin position="107"/>
        <end position="122"/>
    </location>
</feature>
<dbReference type="Pfam" id="PF07744">
    <property type="entry name" value="SPOC"/>
    <property type="match status" value="1"/>
</dbReference>
<dbReference type="InterPro" id="IPR016194">
    <property type="entry name" value="SPOC-like_C_dom_sf"/>
</dbReference>
<feature type="compositionally biased region" description="Polar residues" evidence="10">
    <location>
        <begin position="1403"/>
        <end position="1414"/>
    </location>
</feature>
<feature type="compositionally biased region" description="Low complexity" evidence="10">
    <location>
        <begin position="2019"/>
        <end position="2029"/>
    </location>
</feature>
<evidence type="ECO:0000256" key="6">
    <source>
        <dbReference type="ARBA" id="ARBA00023054"/>
    </source>
</evidence>
<dbReference type="InterPro" id="IPR012677">
    <property type="entry name" value="Nucleotide-bd_a/b_plait_sf"/>
</dbReference>
<keyword evidence="7" id="KW-0804">Transcription</keyword>
<feature type="region of interest" description="Disordered" evidence="10">
    <location>
        <begin position="1479"/>
        <end position="1705"/>
    </location>
</feature>
<feature type="region of interest" description="Disordered" evidence="10">
    <location>
        <begin position="808"/>
        <end position="905"/>
    </location>
</feature>
<feature type="compositionally biased region" description="Polar residues" evidence="10">
    <location>
        <begin position="512"/>
        <end position="521"/>
    </location>
</feature>
<evidence type="ECO:0000256" key="2">
    <source>
        <dbReference type="ARBA" id="ARBA00005387"/>
    </source>
</evidence>
<feature type="domain" description="RRM" evidence="11">
    <location>
        <begin position="5"/>
        <end position="73"/>
    </location>
</feature>
<dbReference type="SUPFAM" id="SSF100939">
    <property type="entry name" value="SPOC domain-like"/>
    <property type="match status" value="1"/>
</dbReference>
<dbReference type="InterPro" id="IPR035979">
    <property type="entry name" value="RBD_domain_sf"/>
</dbReference>
<feature type="region of interest" description="Disordered" evidence="10">
    <location>
        <begin position="547"/>
        <end position="723"/>
    </location>
</feature>
<evidence type="ECO:0000256" key="8">
    <source>
        <dbReference type="ARBA" id="ARBA00023242"/>
    </source>
</evidence>
<feature type="region of interest" description="Disordered" evidence="10">
    <location>
        <begin position="1302"/>
        <end position="1464"/>
    </location>
</feature>
<feature type="compositionally biased region" description="Low complexity" evidence="10">
    <location>
        <begin position="1179"/>
        <end position="1195"/>
    </location>
</feature>
<dbReference type="InterPro" id="IPR000504">
    <property type="entry name" value="RRM_dom"/>
</dbReference>
<feature type="compositionally biased region" description="Polar residues" evidence="10">
    <location>
        <begin position="1130"/>
        <end position="1149"/>
    </location>
</feature>
<feature type="compositionally biased region" description="Low complexity" evidence="10">
    <location>
        <begin position="810"/>
        <end position="822"/>
    </location>
</feature>
<feature type="compositionally biased region" description="Polar residues" evidence="10">
    <location>
        <begin position="948"/>
        <end position="961"/>
    </location>
</feature>
<dbReference type="Gene3D" id="2.40.290.10">
    <property type="match status" value="1"/>
</dbReference>
<dbReference type="GO" id="GO:0003723">
    <property type="term" value="F:RNA binding"/>
    <property type="evidence" value="ECO:0007669"/>
    <property type="project" value="UniProtKB-UniRule"/>
</dbReference>
<feature type="compositionally biased region" description="Basic residues" evidence="10">
    <location>
        <begin position="1618"/>
        <end position="1630"/>
    </location>
</feature>
<keyword evidence="3" id="KW-0597">Phosphoprotein</keyword>
<feature type="domain" description="RRM" evidence="11">
    <location>
        <begin position="161"/>
        <end position="239"/>
    </location>
</feature>
<evidence type="ECO:0000313" key="15">
    <source>
        <dbReference type="WBParaSite" id="EgrG_000116000"/>
    </source>
</evidence>
<feature type="region of interest" description="Disordered" evidence="10">
    <location>
        <begin position="479"/>
        <end position="531"/>
    </location>
</feature>
<evidence type="ECO:0000256" key="9">
    <source>
        <dbReference type="PROSITE-ProRule" id="PRU00176"/>
    </source>
</evidence>
<comment type="subcellular location">
    <subcellularLocation>
        <location evidence="1">Nucleus</location>
    </subcellularLocation>
</comment>
<feature type="region of interest" description="Disordered" evidence="10">
    <location>
        <begin position="1099"/>
        <end position="1208"/>
    </location>
</feature>
<feature type="compositionally biased region" description="Polar residues" evidence="10">
    <location>
        <begin position="1988"/>
        <end position="1997"/>
    </location>
</feature>
<feature type="domain" description="RRM" evidence="11">
    <location>
        <begin position="263"/>
        <end position="341"/>
    </location>
</feature>
<organism evidence="13">
    <name type="scientific">Echinococcus granulosus</name>
    <name type="common">Hydatid tapeworm</name>
    <dbReference type="NCBI Taxonomy" id="6210"/>
    <lineage>
        <taxon>Eukaryota</taxon>
        <taxon>Metazoa</taxon>
        <taxon>Spiralia</taxon>
        <taxon>Lophotrochozoa</taxon>
        <taxon>Platyhelminthes</taxon>
        <taxon>Cestoda</taxon>
        <taxon>Eucestoda</taxon>
        <taxon>Cyclophyllidea</taxon>
        <taxon>Taeniidae</taxon>
        <taxon>Echinococcus</taxon>
        <taxon>Echinococcus granulosus group</taxon>
    </lineage>
</organism>
<feature type="compositionally biased region" description="Basic and acidic residues" evidence="10">
    <location>
        <begin position="1488"/>
        <end position="1498"/>
    </location>
</feature>
<feature type="compositionally biased region" description="Low complexity" evidence="10">
    <location>
        <begin position="1666"/>
        <end position="1682"/>
    </location>
</feature>
<dbReference type="SUPFAM" id="SSF54928">
    <property type="entry name" value="RNA-binding domain, RBD"/>
    <property type="match status" value="2"/>
</dbReference>
<keyword evidence="4 9" id="KW-0694">RNA-binding</keyword>
<feature type="compositionally biased region" description="Polar residues" evidence="10">
    <location>
        <begin position="567"/>
        <end position="626"/>
    </location>
</feature>
<reference evidence="13" key="2">
    <citation type="submission" date="2014-06" db="EMBL/GenBank/DDBJ databases">
        <authorList>
            <person name="Aslett M."/>
        </authorList>
    </citation>
    <scope>NUCLEOTIDE SEQUENCE</scope>
</reference>
<evidence type="ECO:0000256" key="3">
    <source>
        <dbReference type="ARBA" id="ARBA00022553"/>
    </source>
</evidence>
<evidence type="ECO:0000256" key="10">
    <source>
        <dbReference type="SAM" id="MobiDB-lite"/>
    </source>
</evidence>
<evidence type="ECO:0000256" key="5">
    <source>
        <dbReference type="ARBA" id="ARBA00023015"/>
    </source>
</evidence>
<feature type="region of interest" description="Disordered" evidence="10">
    <location>
        <begin position="77"/>
        <end position="167"/>
    </location>
</feature>
<keyword evidence="5" id="KW-0805">Transcription regulation</keyword>
<dbReference type="PROSITE" id="PS50102">
    <property type="entry name" value="RRM"/>
    <property type="match status" value="4"/>
</dbReference>
<dbReference type="InterPro" id="IPR012921">
    <property type="entry name" value="SPOC_C"/>
</dbReference>
<feature type="region of interest" description="Disordered" evidence="10">
    <location>
        <begin position="1933"/>
        <end position="1957"/>
    </location>
</feature>
<dbReference type="GO" id="GO:0005634">
    <property type="term" value="C:nucleus"/>
    <property type="evidence" value="ECO:0007669"/>
    <property type="project" value="UniProtKB-SubCell"/>
</dbReference>
<feature type="compositionally biased region" description="Low complexity" evidence="10">
    <location>
        <begin position="2194"/>
        <end position="2209"/>
    </location>
</feature>
<dbReference type="PROSITE" id="PS50917">
    <property type="entry name" value="SPOC"/>
    <property type="match status" value="1"/>
</dbReference>
<feature type="compositionally biased region" description="Low complexity" evidence="10">
    <location>
        <begin position="1637"/>
        <end position="1649"/>
    </location>
</feature>
<feature type="region of interest" description="Disordered" evidence="10">
    <location>
        <begin position="1969"/>
        <end position="1997"/>
    </location>
</feature>
<evidence type="ECO:0000256" key="7">
    <source>
        <dbReference type="ARBA" id="ARBA00023163"/>
    </source>
</evidence>
<reference evidence="13 14" key="1">
    <citation type="journal article" date="2013" name="Nature">
        <title>The genomes of four tapeworm species reveal adaptations to parasitism.</title>
        <authorList>
            <person name="Tsai I.J."/>
            <person name="Zarowiecki M."/>
            <person name="Holroyd N."/>
            <person name="Garciarrubio A."/>
            <person name="Sanchez-Flores A."/>
            <person name="Brooks K.L."/>
            <person name="Tracey A."/>
            <person name="Bobes R.J."/>
            <person name="Fragoso G."/>
            <person name="Sciutto E."/>
            <person name="Aslett M."/>
            <person name="Beasley H."/>
            <person name="Bennett H.M."/>
            <person name="Cai J."/>
            <person name="Camicia F."/>
            <person name="Clark R."/>
            <person name="Cucher M."/>
            <person name="De Silva N."/>
            <person name="Day T.A."/>
            <person name="Deplazes P."/>
            <person name="Estrada K."/>
            <person name="Fernandez C."/>
            <person name="Holland P.W."/>
            <person name="Hou J."/>
            <person name="Hu S."/>
            <person name="Huckvale T."/>
            <person name="Hung S.S."/>
            <person name="Kamenetzky L."/>
            <person name="Keane J.A."/>
            <person name="Kiss F."/>
            <person name="Koziol U."/>
            <person name="Lambert O."/>
            <person name="Liu K."/>
            <person name="Luo X."/>
            <person name="Luo Y."/>
            <person name="Macchiaroli N."/>
            <person name="Nichol S."/>
            <person name="Paps J."/>
            <person name="Parkinson J."/>
            <person name="Pouchkina-Stantcheva N."/>
            <person name="Riddiford N."/>
            <person name="Rosenzvit M."/>
            <person name="Salinas G."/>
            <person name="Wasmuth J.D."/>
            <person name="Zamanian M."/>
            <person name="Zheng Y."/>
            <person name="Cai X."/>
            <person name="Soberon X."/>
            <person name="Olson P.D."/>
            <person name="Laclette J.P."/>
            <person name="Brehm K."/>
            <person name="Berriman M."/>
            <person name="Garciarrubio A."/>
            <person name="Bobes R.J."/>
            <person name="Fragoso G."/>
            <person name="Sanchez-Flores A."/>
            <person name="Estrada K."/>
            <person name="Cevallos M.A."/>
            <person name="Morett E."/>
            <person name="Gonzalez V."/>
            <person name="Portillo T."/>
            <person name="Ochoa-Leyva A."/>
            <person name="Jose M.V."/>
            <person name="Sciutto E."/>
            <person name="Landa A."/>
            <person name="Jimenez L."/>
            <person name="Valdes V."/>
            <person name="Carrero J.C."/>
            <person name="Larralde C."/>
            <person name="Morales-Montor J."/>
            <person name="Limon-Lason J."/>
            <person name="Soberon X."/>
            <person name="Laclette J.P."/>
        </authorList>
    </citation>
    <scope>NUCLEOTIDE SEQUENCE [LARGE SCALE GENOMIC DNA]</scope>
</reference>
<feature type="compositionally biased region" description="Pro residues" evidence="10">
    <location>
        <begin position="846"/>
        <end position="868"/>
    </location>
</feature>
<feature type="domain" description="RRM" evidence="11">
    <location>
        <begin position="345"/>
        <end position="417"/>
    </location>
</feature>
<feature type="compositionally biased region" description="Pro residues" evidence="10">
    <location>
        <begin position="1106"/>
        <end position="1124"/>
    </location>
</feature>
<feature type="compositionally biased region" description="Basic and acidic residues" evidence="10">
    <location>
        <begin position="659"/>
        <end position="670"/>
    </location>
</feature>
<gene>
    <name evidence="13" type="ORF">EgrG_000116000</name>
</gene>